<protein>
    <submittedName>
        <fullName evidence="4">ROK family transcriptional regulator</fullName>
    </submittedName>
</protein>
<dbReference type="InterPro" id="IPR000600">
    <property type="entry name" value="ROK"/>
</dbReference>
<dbReference type="PANTHER" id="PTHR18964:SF149">
    <property type="entry name" value="BIFUNCTIONAL UDP-N-ACETYLGLUCOSAMINE 2-EPIMERASE_N-ACETYLMANNOSAMINE KINASE"/>
    <property type="match status" value="1"/>
</dbReference>
<evidence type="ECO:0000256" key="3">
    <source>
        <dbReference type="ARBA" id="ARBA00022629"/>
    </source>
</evidence>
<keyword evidence="5" id="KW-1185">Reference proteome</keyword>
<dbReference type="EMBL" id="RKLY01000024">
    <property type="protein sequence ID" value="TGD22319.1"/>
    <property type="molecule type" value="Genomic_DNA"/>
</dbReference>
<dbReference type="OrthoDB" id="9796533at2"/>
<comment type="function">
    <text evidence="1">Transcriptional repressor of xylose-utilizing enzymes.</text>
</comment>
<dbReference type="RefSeq" id="WP_135373673.1">
    <property type="nucleotide sequence ID" value="NZ_RKLY01000024.1"/>
</dbReference>
<dbReference type="InterPro" id="IPR036390">
    <property type="entry name" value="WH_DNA-bd_sf"/>
</dbReference>
<accession>A0A4Z0JKJ5</accession>
<proteinExistence type="inferred from homology"/>
<dbReference type="Gene3D" id="3.30.420.40">
    <property type="match status" value="2"/>
</dbReference>
<reference evidence="4 5" key="1">
    <citation type="submission" date="2018-10" db="EMBL/GenBank/DDBJ databases">
        <title>Lactobacillus sp. R7 and Lactobacillus sp. R19 isolated from fermented mustard green product of Taiwan.</title>
        <authorList>
            <person name="Lin S.-T."/>
        </authorList>
    </citation>
    <scope>NUCLEOTIDE SEQUENCE [LARGE SCALE GENOMIC DNA]</scope>
    <source>
        <strain evidence="4 5">BCRC 81127</strain>
    </source>
</reference>
<sequence>MKVSKRRTEQRYQILDLIYTTGSISRVDISRQTGITAAITSDIVNELIKQGAVKEVGETTPTTAGSGRKRILLAPCGKQAYYVGSELSEKFFSFCLIDNLGQVIKKKAVNFEINTSNAITMGNYQQNLTEFLNDCSKYDPKAVGISIPGHFDNTTKRISSNNQLWTDLDWSKLLEQSEIPIYLENNVHTMGSAERLLTHDLSNKNYLFFHVSRGMFASYVYQGEVYGANDFLVGEIGHMIVNPDGEFCECGRRGCLQTYASETWIIKKAKILYRNNATTYLHQLVPDADSISIEALLKAFKMGDDGVISILTNAMKYLAIALNNLSVMIVSDKIILHGQIFELPPLKTILSRFLVQNQFVINGVDPQPIQVKSYDQFDGAVAGAMMAVQHNYFGKNVEI</sequence>
<dbReference type="Proteomes" id="UP000298021">
    <property type="component" value="Unassembled WGS sequence"/>
</dbReference>
<dbReference type="GO" id="GO:0042732">
    <property type="term" value="P:D-xylose metabolic process"/>
    <property type="evidence" value="ECO:0007669"/>
    <property type="project" value="UniProtKB-KW"/>
</dbReference>
<dbReference type="InterPro" id="IPR043129">
    <property type="entry name" value="ATPase_NBD"/>
</dbReference>
<evidence type="ECO:0000256" key="1">
    <source>
        <dbReference type="ARBA" id="ARBA00002486"/>
    </source>
</evidence>
<dbReference type="AlphaFoldDB" id="A0A4Z0JKJ5"/>
<dbReference type="InterPro" id="IPR036388">
    <property type="entry name" value="WH-like_DNA-bd_sf"/>
</dbReference>
<dbReference type="PANTHER" id="PTHR18964">
    <property type="entry name" value="ROK (REPRESSOR, ORF, KINASE) FAMILY"/>
    <property type="match status" value="1"/>
</dbReference>
<dbReference type="Pfam" id="PF00480">
    <property type="entry name" value="ROK"/>
    <property type="match status" value="1"/>
</dbReference>
<organism evidence="4 5">
    <name type="scientific">Companilactobacillus suantsaicola</name>
    <dbReference type="NCBI Taxonomy" id="2487723"/>
    <lineage>
        <taxon>Bacteria</taxon>
        <taxon>Bacillati</taxon>
        <taxon>Bacillota</taxon>
        <taxon>Bacilli</taxon>
        <taxon>Lactobacillales</taxon>
        <taxon>Lactobacillaceae</taxon>
        <taxon>Companilactobacillus</taxon>
    </lineage>
</organism>
<evidence type="ECO:0000256" key="2">
    <source>
        <dbReference type="ARBA" id="ARBA00006479"/>
    </source>
</evidence>
<evidence type="ECO:0000313" key="5">
    <source>
        <dbReference type="Proteomes" id="UP000298021"/>
    </source>
</evidence>
<keyword evidence="3" id="KW-0859">Xylose metabolism</keyword>
<keyword evidence="3" id="KW-0119">Carbohydrate metabolism</keyword>
<dbReference type="Gene3D" id="1.10.10.10">
    <property type="entry name" value="Winged helix-like DNA-binding domain superfamily/Winged helix DNA-binding domain"/>
    <property type="match status" value="1"/>
</dbReference>
<dbReference type="SUPFAM" id="SSF53067">
    <property type="entry name" value="Actin-like ATPase domain"/>
    <property type="match status" value="1"/>
</dbReference>
<gene>
    <name evidence="4" type="ORF">EGT49_09245</name>
</gene>
<dbReference type="SUPFAM" id="SSF46785">
    <property type="entry name" value="Winged helix' DNA-binding domain"/>
    <property type="match status" value="1"/>
</dbReference>
<comment type="caution">
    <text evidence="4">The sequence shown here is derived from an EMBL/GenBank/DDBJ whole genome shotgun (WGS) entry which is preliminary data.</text>
</comment>
<comment type="similarity">
    <text evidence="2">Belongs to the ROK (NagC/XylR) family.</text>
</comment>
<name>A0A4Z0JKJ5_9LACO</name>
<evidence type="ECO:0000313" key="4">
    <source>
        <dbReference type="EMBL" id="TGD22319.1"/>
    </source>
</evidence>